<dbReference type="Gene3D" id="1.20.1260.10">
    <property type="match status" value="2"/>
</dbReference>
<dbReference type="Proteomes" id="UP001302329">
    <property type="component" value="Unassembled WGS sequence"/>
</dbReference>
<name>A0ABU5SSL6_9CYAN</name>
<sequence>MNAAYGEAYSRINALVIVGEGLADSHFRLLAGLFPDDRDDLMPLAQRLFAPLHRLFREAVRTGDRVSALVIQCLIVESFAVAAYRCYQPVADAYAAPILQTVLAAWFPEVAAPIAACCERAVPIVLAILNAVRADLTAIGIDPAELVGEFVGCFQAAIEAVGFEPRQARGLVARLAGQAVELAA</sequence>
<dbReference type="InterPro" id="IPR009078">
    <property type="entry name" value="Ferritin-like_SF"/>
</dbReference>
<accession>A0ABU5SSL6</accession>
<proteinExistence type="predicted"/>
<dbReference type="EMBL" id="JAYGHY010000005">
    <property type="protein sequence ID" value="MEA5441465.1"/>
    <property type="molecule type" value="Genomic_DNA"/>
</dbReference>
<protein>
    <submittedName>
        <fullName evidence="1">Long-chain fatty aldehyde decarbonylase</fullName>
    </submittedName>
</protein>
<reference evidence="1 2" key="1">
    <citation type="submission" date="2023-12" db="EMBL/GenBank/DDBJ databases">
        <title>Baltic Sea Cyanobacteria.</title>
        <authorList>
            <person name="Delbaje E."/>
            <person name="Fewer D.P."/>
            <person name="Shishido T.K."/>
        </authorList>
    </citation>
    <scope>NUCLEOTIDE SEQUENCE [LARGE SCALE GENOMIC DNA]</scope>
    <source>
        <strain evidence="1 2">UHCC 0281</strain>
    </source>
</reference>
<gene>
    <name evidence="1" type="ORF">VB739_02755</name>
</gene>
<evidence type="ECO:0000313" key="2">
    <source>
        <dbReference type="Proteomes" id="UP001302329"/>
    </source>
</evidence>
<organism evidence="1 2">
    <name type="scientific">Cyanobium gracile UHCC 0281</name>
    <dbReference type="NCBI Taxonomy" id="3110309"/>
    <lineage>
        <taxon>Bacteria</taxon>
        <taxon>Bacillati</taxon>
        <taxon>Cyanobacteriota</taxon>
        <taxon>Cyanophyceae</taxon>
        <taxon>Synechococcales</taxon>
        <taxon>Prochlorococcaceae</taxon>
        <taxon>Cyanobium</taxon>
    </lineage>
</organism>
<dbReference type="InterPro" id="IPR012347">
    <property type="entry name" value="Ferritin-like"/>
</dbReference>
<dbReference type="Pfam" id="PF11266">
    <property type="entry name" value="Ald_deCOase"/>
    <property type="match status" value="1"/>
</dbReference>
<dbReference type="InterPro" id="IPR022612">
    <property type="entry name" value="Ald_deCOase"/>
</dbReference>
<dbReference type="SUPFAM" id="SSF47240">
    <property type="entry name" value="Ferritin-like"/>
    <property type="match status" value="1"/>
</dbReference>
<dbReference type="RefSeq" id="WP_323355602.1">
    <property type="nucleotide sequence ID" value="NZ_JAYGHY010000005.1"/>
</dbReference>
<keyword evidence="2" id="KW-1185">Reference proteome</keyword>
<comment type="caution">
    <text evidence="1">The sequence shown here is derived from an EMBL/GenBank/DDBJ whole genome shotgun (WGS) entry which is preliminary data.</text>
</comment>
<evidence type="ECO:0000313" key="1">
    <source>
        <dbReference type="EMBL" id="MEA5441465.1"/>
    </source>
</evidence>